<keyword evidence="5 7" id="KW-1133">Transmembrane helix</keyword>
<dbReference type="InterPro" id="IPR035952">
    <property type="entry name" value="Rhomboid-like_sf"/>
</dbReference>
<keyword evidence="6 7" id="KW-0472">Membrane</keyword>
<evidence type="ECO:0000256" key="2">
    <source>
        <dbReference type="ARBA" id="ARBA00009045"/>
    </source>
</evidence>
<feature type="transmembrane region" description="Helical" evidence="7">
    <location>
        <begin position="173"/>
        <end position="192"/>
    </location>
</feature>
<comment type="similarity">
    <text evidence="2">Belongs to the peptidase S54 family.</text>
</comment>
<evidence type="ECO:0000256" key="4">
    <source>
        <dbReference type="ARBA" id="ARBA00022801"/>
    </source>
</evidence>
<evidence type="ECO:0000256" key="5">
    <source>
        <dbReference type="ARBA" id="ARBA00022989"/>
    </source>
</evidence>
<evidence type="ECO:0000256" key="1">
    <source>
        <dbReference type="ARBA" id="ARBA00004141"/>
    </source>
</evidence>
<dbReference type="InterPro" id="IPR022764">
    <property type="entry name" value="Peptidase_S54_rhomboid_dom"/>
</dbReference>
<sequence length="247" mass="28042">MFIRNETFYSFRRNYPIITVLVAIHLILFLWINFLPMGRWVLTLGIGNNLAVANGDYWRLVTPIFLHIGTAHVLFNSFSLVIFGPALEKMLGRFKFILFYLLTGVIANIAYFYLGDPYTQHLGASGAIYGLLGLYLYLVVNRKDLIDQENGQLVMTILIIGLVMTFVNSNINILAHLFGLISGAALAPLFLIGAKPFYAQRSFVEPSEPVFNPNRWQNKQRNKKRLSKVIWIGLAILILYGILSQII</sequence>
<evidence type="ECO:0000313" key="9">
    <source>
        <dbReference type="EMBL" id="MBP3953316.1"/>
    </source>
</evidence>
<feature type="transmembrane region" description="Helical" evidence="7">
    <location>
        <begin position="15"/>
        <end position="34"/>
    </location>
</feature>
<protein>
    <submittedName>
        <fullName evidence="9">Rhomboid family intramembrane serine protease</fullName>
    </submittedName>
</protein>
<dbReference type="AlphaFoldDB" id="A0A940X0W2"/>
<dbReference type="PANTHER" id="PTHR43731:SF14">
    <property type="entry name" value="PRESENILIN-ASSOCIATED RHOMBOID-LIKE PROTEIN, MITOCHONDRIAL"/>
    <property type="match status" value="1"/>
</dbReference>
<gene>
    <name evidence="9" type="ORF">J7W16_19565</name>
</gene>
<dbReference type="GO" id="GO:0016020">
    <property type="term" value="C:membrane"/>
    <property type="evidence" value="ECO:0007669"/>
    <property type="project" value="UniProtKB-SubCell"/>
</dbReference>
<dbReference type="EMBL" id="JAGKSQ010000012">
    <property type="protein sequence ID" value="MBP3953316.1"/>
    <property type="molecule type" value="Genomic_DNA"/>
</dbReference>
<comment type="subcellular location">
    <subcellularLocation>
        <location evidence="1">Membrane</location>
        <topology evidence="1">Multi-pass membrane protein</topology>
    </subcellularLocation>
</comment>
<evidence type="ECO:0000313" key="10">
    <source>
        <dbReference type="Proteomes" id="UP000678228"/>
    </source>
</evidence>
<proteinExistence type="inferred from homology"/>
<evidence type="ECO:0000256" key="7">
    <source>
        <dbReference type="SAM" id="Phobius"/>
    </source>
</evidence>
<keyword evidence="4" id="KW-0378">Hydrolase</keyword>
<feature type="transmembrane region" description="Helical" evidence="7">
    <location>
        <begin position="150"/>
        <end position="167"/>
    </location>
</feature>
<feature type="domain" description="Peptidase S54 rhomboid" evidence="8">
    <location>
        <begin position="55"/>
        <end position="190"/>
    </location>
</feature>
<dbReference type="GO" id="GO:0004252">
    <property type="term" value="F:serine-type endopeptidase activity"/>
    <property type="evidence" value="ECO:0007669"/>
    <property type="project" value="InterPro"/>
</dbReference>
<feature type="transmembrane region" description="Helical" evidence="7">
    <location>
        <begin position="64"/>
        <end position="84"/>
    </location>
</feature>
<feature type="transmembrane region" description="Helical" evidence="7">
    <location>
        <begin position="229"/>
        <end position="246"/>
    </location>
</feature>
<comment type="caution">
    <text evidence="9">The sequence shown here is derived from an EMBL/GenBank/DDBJ whole genome shotgun (WGS) entry which is preliminary data.</text>
</comment>
<evidence type="ECO:0000256" key="3">
    <source>
        <dbReference type="ARBA" id="ARBA00022692"/>
    </source>
</evidence>
<dbReference type="InterPro" id="IPR050925">
    <property type="entry name" value="Rhomboid_protease_S54"/>
</dbReference>
<dbReference type="Proteomes" id="UP000678228">
    <property type="component" value="Unassembled WGS sequence"/>
</dbReference>
<feature type="transmembrane region" description="Helical" evidence="7">
    <location>
        <begin position="96"/>
        <end position="114"/>
    </location>
</feature>
<dbReference type="GO" id="GO:0006508">
    <property type="term" value="P:proteolysis"/>
    <property type="evidence" value="ECO:0007669"/>
    <property type="project" value="UniProtKB-KW"/>
</dbReference>
<dbReference type="Gene3D" id="1.20.1540.10">
    <property type="entry name" value="Rhomboid-like"/>
    <property type="match status" value="1"/>
</dbReference>
<keyword evidence="10" id="KW-1185">Reference proteome</keyword>
<feature type="transmembrane region" description="Helical" evidence="7">
    <location>
        <begin position="120"/>
        <end position="138"/>
    </location>
</feature>
<reference evidence="9" key="1">
    <citation type="submission" date="2021-03" db="EMBL/GenBank/DDBJ databases">
        <title>Bacillus suaedae sp. nov., isolated from Suaeda aralocaspica.</title>
        <authorList>
            <person name="Lei R.F.R."/>
        </authorList>
    </citation>
    <scope>NUCLEOTIDE SEQUENCE</scope>
    <source>
        <strain evidence="9">YZJH907-2</strain>
    </source>
</reference>
<dbReference type="PANTHER" id="PTHR43731">
    <property type="entry name" value="RHOMBOID PROTEASE"/>
    <property type="match status" value="1"/>
</dbReference>
<evidence type="ECO:0000259" key="8">
    <source>
        <dbReference type="Pfam" id="PF01694"/>
    </source>
</evidence>
<dbReference type="RefSeq" id="WP_210599174.1">
    <property type="nucleotide sequence ID" value="NZ_JAGKSQ010000012.1"/>
</dbReference>
<keyword evidence="3 7" id="KW-0812">Transmembrane</keyword>
<dbReference type="SUPFAM" id="SSF144091">
    <property type="entry name" value="Rhomboid-like"/>
    <property type="match status" value="1"/>
</dbReference>
<dbReference type="Pfam" id="PF01694">
    <property type="entry name" value="Rhomboid"/>
    <property type="match status" value="1"/>
</dbReference>
<name>A0A940X0W2_9BACI</name>
<keyword evidence="9" id="KW-0645">Protease</keyword>
<organism evidence="9 10">
    <name type="scientific">Halalkalibacter suaedae</name>
    <dbReference type="NCBI Taxonomy" id="2822140"/>
    <lineage>
        <taxon>Bacteria</taxon>
        <taxon>Bacillati</taxon>
        <taxon>Bacillota</taxon>
        <taxon>Bacilli</taxon>
        <taxon>Bacillales</taxon>
        <taxon>Bacillaceae</taxon>
        <taxon>Halalkalibacter</taxon>
    </lineage>
</organism>
<evidence type="ECO:0000256" key="6">
    <source>
        <dbReference type="ARBA" id="ARBA00023136"/>
    </source>
</evidence>
<accession>A0A940X0W2</accession>